<dbReference type="FunFam" id="3.80.10.10:FF:000213">
    <property type="entry name" value="Tyrosine-sulfated glycopeptide receptor 1"/>
    <property type="match status" value="1"/>
</dbReference>
<evidence type="ECO:0000256" key="10">
    <source>
        <dbReference type="ARBA" id="ARBA00023136"/>
    </source>
</evidence>
<dbReference type="AlphaFoldDB" id="A0AAD5CLP1"/>
<comment type="subcellular location">
    <subcellularLocation>
        <location evidence="1">Cell membrane</location>
    </subcellularLocation>
    <subcellularLocation>
        <location evidence="2">Membrane</location>
        <topology evidence="2">Single-pass type I membrane protein</topology>
    </subcellularLocation>
</comment>
<evidence type="ECO:0000256" key="5">
    <source>
        <dbReference type="ARBA" id="ARBA00022614"/>
    </source>
</evidence>
<evidence type="ECO:0008006" key="16">
    <source>
        <dbReference type="Google" id="ProtNLM"/>
    </source>
</evidence>
<dbReference type="Pfam" id="PF00560">
    <property type="entry name" value="LRR_1"/>
    <property type="match status" value="7"/>
</dbReference>
<keyword evidence="11" id="KW-0325">Glycoprotein</keyword>
<keyword evidence="4" id="KW-1003">Cell membrane</keyword>
<feature type="transmembrane region" description="Helical" evidence="13">
    <location>
        <begin position="628"/>
        <end position="650"/>
    </location>
</feature>
<evidence type="ECO:0000313" key="15">
    <source>
        <dbReference type="Proteomes" id="UP001206925"/>
    </source>
</evidence>
<gene>
    <name evidence="14" type="ORF">M8C21_018091</name>
</gene>
<dbReference type="InterPro" id="IPR001611">
    <property type="entry name" value="Leu-rich_rpt"/>
</dbReference>
<evidence type="ECO:0000256" key="3">
    <source>
        <dbReference type="ARBA" id="ARBA00009592"/>
    </source>
</evidence>
<dbReference type="PANTHER" id="PTHR48063:SF35">
    <property type="entry name" value="RECEPTOR-LIKE PROTEIN 12"/>
    <property type="match status" value="1"/>
</dbReference>
<keyword evidence="5" id="KW-0433">Leucine-rich repeat</keyword>
<reference evidence="14" key="1">
    <citation type="submission" date="2022-06" db="EMBL/GenBank/DDBJ databases">
        <title>Uncovering the hologenomic basis of an extraordinary plant invasion.</title>
        <authorList>
            <person name="Bieker V.C."/>
            <person name="Martin M.D."/>
            <person name="Gilbert T."/>
            <person name="Hodgins K."/>
            <person name="Battlay P."/>
            <person name="Petersen B."/>
            <person name="Wilson J."/>
        </authorList>
    </citation>
    <scope>NUCLEOTIDE SEQUENCE</scope>
    <source>
        <strain evidence="14">AA19_3_7</strain>
        <tissue evidence="14">Leaf</tissue>
    </source>
</reference>
<comment type="caution">
    <text evidence="14">The sequence shown here is derived from an EMBL/GenBank/DDBJ whole genome shotgun (WGS) entry which is preliminary data.</text>
</comment>
<dbReference type="Proteomes" id="UP001206925">
    <property type="component" value="Unassembled WGS sequence"/>
</dbReference>
<dbReference type="GO" id="GO:0005886">
    <property type="term" value="C:plasma membrane"/>
    <property type="evidence" value="ECO:0007669"/>
    <property type="project" value="UniProtKB-SubCell"/>
</dbReference>
<dbReference type="SUPFAM" id="SSF52058">
    <property type="entry name" value="L domain-like"/>
    <property type="match status" value="2"/>
</dbReference>
<name>A0AAD5CLP1_AMBAR</name>
<dbReference type="PRINTS" id="PR00019">
    <property type="entry name" value="LEURICHRPT"/>
</dbReference>
<comment type="similarity">
    <text evidence="3">Belongs to the RLP family.</text>
</comment>
<feature type="region of interest" description="Disordered" evidence="12">
    <location>
        <begin position="671"/>
        <end position="692"/>
    </location>
</feature>
<sequence>MLSTVQLNGCGFSGQIPESMQNLTRLRYLDLSANHFTGSVPSFQSSKKHLVWVNLNQNHLTGGVPSSHWEGLDMLDYLDLSSNSLTGSFPVSVSTLKSLVGLYLSNNSFSGRINDESINVSSYQLHTIDLSSNKLQGSIPGFVFKLAALSTLKLSANNFTGRVDLHMFGMLKELQALELSYNSLTVSVDRSASASLSKLTTLRLASCKMQKIPDLKNQTRLMMLDLSDNQLSGEIPNWIWEVGNGFLRFLNLSHNKFSSLQQPYTFPFLLDVLDLHSNHLEGDIPVPPKQVYILDYSNNNFRSSIPVNFGNALTSTFFFSISNNNLVGPIPHSICNASSLAVVDLSNNNLNGTLPTCLAKSTKTLRSLVNCKNLVVLDLGHNMIMDTFPCWLNNLSNLHVFVIRSNRIHGNITCPGLGSNNLQIMDIASNRLSGVLPPTLFTSFKGIVNNTQSNLGYLYFKHPVNSAIYYQDSVSVVVKGTRRELEKILNIFTCIDFSNNSFQGTIPVTLGDLKLLKLVNLSHNALTGPVPVSIGKLMNLESLDLSVNKLSGSIPPPLARLSFLSLLNLSHNELSGRIPRGSQFQTFTELSFKGNKGLCGMPLNKSCIINASSEYPRETDEDEDGSDVYVSIGVGFVVGLVMIVGPLVVLRRWRRWCSNYVDELVSRMNRQTDRQTGGQQAAADDDNKRARL</sequence>
<keyword evidence="8" id="KW-0677">Repeat</keyword>
<evidence type="ECO:0000256" key="2">
    <source>
        <dbReference type="ARBA" id="ARBA00004479"/>
    </source>
</evidence>
<evidence type="ECO:0000313" key="14">
    <source>
        <dbReference type="EMBL" id="KAI7743849.1"/>
    </source>
</evidence>
<proteinExistence type="inferred from homology"/>
<dbReference type="EMBL" id="JAMZMK010007655">
    <property type="protein sequence ID" value="KAI7743849.1"/>
    <property type="molecule type" value="Genomic_DNA"/>
</dbReference>
<evidence type="ECO:0000256" key="6">
    <source>
        <dbReference type="ARBA" id="ARBA00022692"/>
    </source>
</evidence>
<dbReference type="Pfam" id="PF13855">
    <property type="entry name" value="LRR_8"/>
    <property type="match status" value="2"/>
</dbReference>
<evidence type="ECO:0000256" key="8">
    <source>
        <dbReference type="ARBA" id="ARBA00022737"/>
    </source>
</evidence>
<organism evidence="14 15">
    <name type="scientific">Ambrosia artemisiifolia</name>
    <name type="common">Common ragweed</name>
    <dbReference type="NCBI Taxonomy" id="4212"/>
    <lineage>
        <taxon>Eukaryota</taxon>
        <taxon>Viridiplantae</taxon>
        <taxon>Streptophyta</taxon>
        <taxon>Embryophyta</taxon>
        <taxon>Tracheophyta</taxon>
        <taxon>Spermatophyta</taxon>
        <taxon>Magnoliopsida</taxon>
        <taxon>eudicotyledons</taxon>
        <taxon>Gunneridae</taxon>
        <taxon>Pentapetalae</taxon>
        <taxon>asterids</taxon>
        <taxon>campanulids</taxon>
        <taxon>Asterales</taxon>
        <taxon>Asteraceae</taxon>
        <taxon>Asteroideae</taxon>
        <taxon>Heliantheae alliance</taxon>
        <taxon>Heliantheae</taxon>
        <taxon>Ambrosia</taxon>
    </lineage>
</organism>
<evidence type="ECO:0000256" key="12">
    <source>
        <dbReference type="SAM" id="MobiDB-lite"/>
    </source>
</evidence>
<evidence type="ECO:0000256" key="4">
    <source>
        <dbReference type="ARBA" id="ARBA00022475"/>
    </source>
</evidence>
<protein>
    <recommendedName>
        <fullName evidence="16">Receptor-like protein 12</fullName>
    </recommendedName>
</protein>
<keyword evidence="15" id="KW-1185">Reference proteome</keyword>
<dbReference type="InterPro" id="IPR032675">
    <property type="entry name" value="LRR_dom_sf"/>
</dbReference>
<keyword evidence="7" id="KW-0732">Signal</keyword>
<accession>A0AAD5CLP1</accession>
<keyword evidence="9 13" id="KW-1133">Transmembrane helix</keyword>
<evidence type="ECO:0000256" key="13">
    <source>
        <dbReference type="SAM" id="Phobius"/>
    </source>
</evidence>
<evidence type="ECO:0000256" key="9">
    <source>
        <dbReference type="ARBA" id="ARBA00022989"/>
    </source>
</evidence>
<keyword evidence="10 13" id="KW-0472">Membrane</keyword>
<evidence type="ECO:0000256" key="7">
    <source>
        <dbReference type="ARBA" id="ARBA00022729"/>
    </source>
</evidence>
<dbReference type="Gene3D" id="3.80.10.10">
    <property type="entry name" value="Ribonuclease Inhibitor"/>
    <property type="match status" value="2"/>
</dbReference>
<dbReference type="PANTHER" id="PTHR48063">
    <property type="entry name" value="LRR RECEPTOR-LIKE KINASE"/>
    <property type="match status" value="1"/>
</dbReference>
<dbReference type="FunFam" id="3.80.10.10:FF:000095">
    <property type="entry name" value="LRR receptor-like serine/threonine-protein kinase GSO1"/>
    <property type="match status" value="1"/>
</dbReference>
<dbReference type="InterPro" id="IPR046956">
    <property type="entry name" value="RLP23-like"/>
</dbReference>
<evidence type="ECO:0000256" key="11">
    <source>
        <dbReference type="ARBA" id="ARBA00023180"/>
    </source>
</evidence>
<evidence type="ECO:0000256" key="1">
    <source>
        <dbReference type="ARBA" id="ARBA00004236"/>
    </source>
</evidence>
<dbReference type="PROSITE" id="PS51450">
    <property type="entry name" value="LRR"/>
    <property type="match status" value="1"/>
</dbReference>
<keyword evidence="6 13" id="KW-0812">Transmembrane</keyword>